<feature type="chain" id="PRO_5001755614" evidence="2">
    <location>
        <begin position="25"/>
        <end position="266"/>
    </location>
</feature>
<dbReference type="AlphaFoldDB" id="A0A081C8H8"/>
<proteinExistence type="predicted"/>
<gene>
    <name evidence="4" type="ORF">U27_00781</name>
</gene>
<dbReference type="HOGENOM" id="CLU_019602_18_4_0"/>
<protein>
    <submittedName>
        <fullName evidence="4">Extracellular solute-binding protein family 3</fullName>
    </submittedName>
</protein>
<keyword evidence="1 2" id="KW-0732">Signal</keyword>
<dbReference type="Proteomes" id="UP000030661">
    <property type="component" value="Unassembled WGS sequence"/>
</dbReference>
<dbReference type="STRING" id="1499967.U27_00781"/>
<dbReference type="InterPro" id="IPR001638">
    <property type="entry name" value="Solute-binding_3/MltF_N"/>
</dbReference>
<organism evidence="4 5">
    <name type="scientific">Vecturithrix granuli</name>
    <dbReference type="NCBI Taxonomy" id="1499967"/>
    <lineage>
        <taxon>Bacteria</taxon>
        <taxon>Candidatus Moduliflexota</taxon>
        <taxon>Candidatus Vecturitrichia</taxon>
        <taxon>Candidatus Vecturitrichales</taxon>
        <taxon>Candidatus Vecturitrichaceae</taxon>
        <taxon>Candidatus Vecturithrix</taxon>
    </lineage>
</organism>
<evidence type="ECO:0000313" key="4">
    <source>
        <dbReference type="EMBL" id="GAK60883.1"/>
    </source>
</evidence>
<dbReference type="EMBL" id="DF820475">
    <property type="protein sequence ID" value="GAK60883.1"/>
    <property type="molecule type" value="Genomic_DNA"/>
</dbReference>
<feature type="domain" description="Solute-binding protein family 3/N-terminal" evidence="3">
    <location>
        <begin position="36"/>
        <end position="257"/>
    </location>
</feature>
<dbReference type="Pfam" id="PF00497">
    <property type="entry name" value="SBP_bac_3"/>
    <property type="match status" value="1"/>
</dbReference>
<evidence type="ECO:0000256" key="2">
    <source>
        <dbReference type="SAM" id="SignalP"/>
    </source>
</evidence>
<evidence type="ECO:0000259" key="3">
    <source>
        <dbReference type="SMART" id="SM00062"/>
    </source>
</evidence>
<keyword evidence="5" id="KW-1185">Reference proteome</keyword>
<dbReference type="eggNOG" id="COG0834">
    <property type="taxonomic scope" value="Bacteria"/>
</dbReference>
<evidence type="ECO:0000256" key="1">
    <source>
        <dbReference type="ARBA" id="ARBA00022729"/>
    </source>
</evidence>
<sequence>MKKIGASFVCIFAVLLLLAATVTAEDAMDQILARGKLVIGTEIGTPPWVFKDPNTGEVTGFTVELARLFAEELGVELEINSYEWAGVIPSLLTEKVDMLAAPLTRTVQRSAKLYYTEPYVNMTAHVLVRKGEFSTLEEVNKGNVVLTCTTGSIWEQVAEQKLPDATVRTNPTNADNAIALSTKRADGYLNDKLQLVAAMQMYPDQFELIPEPLAWDSFAFAVRYDSFKLGNTFDLFMRLIKMDGRYAEMFKKWLGYEWTPTIESAS</sequence>
<dbReference type="SMART" id="SM00062">
    <property type="entry name" value="PBPb"/>
    <property type="match status" value="1"/>
</dbReference>
<accession>A0A081C8H8</accession>
<dbReference type="CDD" id="cd13530">
    <property type="entry name" value="PBP2_peptides_like"/>
    <property type="match status" value="1"/>
</dbReference>
<reference evidence="4 5" key="1">
    <citation type="journal article" date="2015" name="PeerJ">
        <title>First genomic representation of candidate bacterial phylum KSB3 points to enhanced environmental sensing as a trigger of wastewater bulking.</title>
        <authorList>
            <person name="Sekiguchi Y."/>
            <person name="Ohashi A."/>
            <person name="Parks D.H."/>
            <person name="Yamauchi T."/>
            <person name="Tyson G.W."/>
            <person name="Hugenholtz P."/>
        </authorList>
    </citation>
    <scope>NUCLEOTIDE SEQUENCE [LARGE SCALE GENOMIC DNA]</scope>
</reference>
<dbReference type="PANTHER" id="PTHR35936:SF38">
    <property type="entry name" value="GLUTAMINE-BINDING PERIPLASMIC PROTEIN"/>
    <property type="match status" value="1"/>
</dbReference>
<name>A0A081C8H8_VECG1</name>
<dbReference type="PANTHER" id="PTHR35936">
    <property type="entry name" value="MEMBRANE-BOUND LYTIC MUREIN TRANSGLYCOSYLASE F"/>
    <property type="match status" value="1"/>
</dbReference>
<feature type="signal peptide" evidence="2">
    <location>
        <begin position="1"/>
        <end position="24"/>
    </location>
</feature>
<evidence type="ECO:0000313" key="5">
    <source>
        <dbReference type="Proteomes" id="UP000030661"/>
    </source>
</evidence>
<dbReference type="Gene3D" id="3.40.190.10">
    <property type="entry name" value="Periplasmic binding protein-like II"/>
    <property type="match status" value="2"/>
</dbReference>
<dbReference type="SUPFAM" id="SSF53850">
    <property type="entry name" value="Periplasmic binding protein-like II"/>
    <property type="match status" value="1"/>
</dbReference>